<dbReference type="EMBL" id="MU970083">
    <property type="protein sequence ID" value="KAK9322136.1"/>
    <property type="molecule type" value="Genomic_DNA"/>
</dbReference>
<comment type="caution">
    <text evidence="1">The sequence shown here is derived from an EMBL/GenBank/DDBJ whole genome shotgun (WGS) entry which is preliminary data.</text>
</comment>
<reference evidence="2" key="1">
    <citation type="journal article" date="2024" name="Front. Bioeng. Biotechnol.">
        <title>Genome-scale model development and genomic sequencing of the oleaginous clade Lipomyces.</title>
        <authorList>
            <person name="Czajka J.J."/>
            <person name="Han Y."/>
            <person name="Kim J."/>
            <person name="Mondo S.J."/>
            <person name="Hofstad B.A."/>
            <person name="Robles A."/>
            <person name="Haridas S."/>
            <person name="Riley R."/>
            <person name="LaButti K."/>
            <person name="Pangilinan J."/>
            <person name="Andreopoulos W."/>
            <person name="Lipzen A."/>
            <person name="Yan J."/>
            <person name="Wang M."/>
            <person name="Ng V."/>
            <person name="Grigoriev I.V."/>
            <person name="Spatafora J.W."/>
            <person name="Magnuson J.K."/>
            <person name="Baker S.E."/>
            <person name="Pomraning K.R."/>
        </authorList>
    </citation>
    <scope>NUCLEOTIDE SEQUENCE [LARGE SCALE GENOMIC DNA]</scope>
    <source>
        <strain evidence="2">CBS 10300</strain>
    </source>
</reference>
<dbReference type="Proteomes" id="UP001489719">
    <property type="component" value="Unassembled WGS sequence"/>
</dbReference>
<sequence>MTTIIVGAGIVGLSTAFYLAKSSSAVSTSRRIIVIDVSRQLFTCASGRAAGFLNRSWFDRPSATLAELSFLLHEELAEIYDGKTKWGYRRSRAWTVGMQSRAQTEEEYRTVTEERLRKQKAKAVDSGASARHHSEMNEEEQVLAEDAQPPDWIFCDEEKTFQIAGPGECAQVNPRQLCEFLLEQCIAMGVEVLHPYHLSSLTVDEDGMIVTAVLRDLQSQLDRTIENISNVVVTAGAWTGRVFGSLFPDAEFVPAISSLAGFSMILTSPLLPYTGPILLRSDIPTSTPAESSILEVNRDYFDLPEQISHPEQDSNQIRDALFVRSSGLAKWSPELFSRSNGEIYIAGLNEQGFQPSLGSMLSSQFFEDDGSLLDEIDIPSEDDESKSRHVNNFCIMKSIAQGLLGPNVTVLRRSICLRPVTPGGEPIIGEVPPEFVNGTKGVYICAGHGPWGISLSLGSGKVMAELLTDGKVRSADISRLTVL</sequence>
<evidence type="ECO:0000313" key="2">
    <source>
        <dbReference type="Proteomes" id="UP001489719"/>
    </source>
</evidence>
<organism evidence="1 2">
    <name type="scientific">Lipomyces orientalis</name>
    <dbReference type="NCBI Taxonomy" id="1233043"/>
    <lineage>
        <taxon>Eukaryota</taxon>
        <taxon>Fungi</taxon>
        <taxon>Dikarya</taxon>
        <taxon>Ascomycota</taxon>
        <taxon>Saccharomycotina</taxon>
        <taxon>Lipomycetes</taxon>
        <taxon>Lipomycetales</taxon>
        <taxon>Lipomycetaceae</taxon>
        <taxon>Lipomyces</taxon>
    </lineage>
</organism>
<name>A0ACC3TMN9_9ASCO</name>
<keyword evidence="2" id="KW-1185">Reference proteome</keyword>
<proteinExistence type="predicted"/>
<protein>
    <submittedName>
        <fullName evidence="1">FAD dependent oxidoreductase</fullName>
    </submittedName>
</protein>
<gene>
    <name evidence="1" type="ORF">V1517DRAFT_339166</name>
</gene>
<evidence type="ECO:0000313" key="1">
    <source>
        <dbReference type="EMBL" id="KAK9322136.1"/>
    </source>
</evidence>
<accession>A0ACC3TMN9</accession>